<dbReference type="RefSeq" id="WP_052631914.1">
    <property type="nucleotide sequence ID" value="NZ_CP011144.1"/>
</dbReference>
<accession>A0A0E3Z3Y1</accession>
<sequence length="256" mass="25738">MTATALTAGIEGVGLWIAQAPSWAAYRALLAGTTPAAETATRPAPALLPPNERRRAPDTVLVALEAAQAACADAGRDPATLPSVFVSTYGDLAITEHLCQTLATAPRELSPTRFHNSVHNAAAGYWTIACGAATPATALSAEFAMGLLEAMAQLATGAPAVLLVGYDGSAPALLRQVAPTDGLLGGALVLGPPAPGRPRLTLSLDDGEAPPPSTTVAAGNAMAPMLPLFEALARGAPAVVLPAGPGRVLRVELAHG</sequence>
<dbReference type="AlphaFoldDB" id="A0A0E3Z3Y1"/>
<dbReference type="Gene3D" id="3.40.47.10">
    <property type="match status" value="1"/>
</dbReference>
<dbReference type="Proteomes" id="UP000033067">
    <property type="component" value="Chromosome"/>
</dbReference>
<dbReference type="KEGG" id="psuw:WQ53_09390"/>
<reference evidence="2 3" key="1">
    <citation type="journal article" date="2015" name="Genome Announc.">
        <title>Complete Genome Sequence of Pseudoxanthomonas suwonensis Strain J1, a Cellulose-Degrading Bacterium Isolated from Leaf- and Wood-Enriched Soil.</title>
        <authorList>
            <person name="Hou L."/>
            <person name="Jiang J."/>
            <person name="Xu Z."/>
            <person name="Zhou Y."/>
            <person name="Leung F.C."/>
        </authorList>
    </citation>
    <scope>NUCLEOTIDE SEQUENCE [LARGE SCALE GENOMIC DNA]</scope>
    <source>
        <strain evidence="2 3">J1</strain>
    </source>
</reference>
<protein>
    <recommendedName>
        <fullName evidence="1">Beta-ketoacyl synthase-like N-terminal domain-containing protein</fullName>
    </recommendedName>
</protein>
<organism evidence="2 3">
    <name type="scientific">Pseudoxanthomonas suwonensis</name>
    <dbReference type="NCBI Taxonomy" id="314722"/>
    <lineage>
        <taxon>Bacteria</taxon>
        <taxon>Pseudomonadati</taxon>
        <taxon>Pseudomonadota</taxon>
        <taxon>Gammaproteobacteria</taxon>
        <taxon>Lysobacterales</taxon>
        <taxon>Lysobacteraceae</taxon>
        <taxon>Pseudoxanthomonas</taxon>
    </lineage>
</organism>
<dbReference type="OrthoDB" id="9798676at2"/>
<dbReference type="SUPFAM" id="SSF53901">
    <property type="entry name" value="Thiolase-like"/>
    <property type="match status" value="1"/>
</dbReference>
<dbReference type="PATRIC" id="fig|314722.6.peg.2014"/>
<evidence type="ECO:0000259" key="1">
    <source>
        <dbReference type="Pfam" id="PF13723"/>
    </source>
</evidence>
<dbReference type="InterPro" id="IPR016039">
    <property type="entry name" value="Thiolase-like"/>
</dbReference>
<evidence type="ECO:0000313" key="2">
    <source>
        <dbReference type="EMBL" id="AKC86933.1"/>
    </source>
</evidence>
<name>A0A0E3Z3Y1_9GAMM</name>
<evidence type="ECO:0000313" key="3">
    <source>
        <dbReference type="Proteomes" id="UP000033067"/>
    </source>
</evidence>
<dbReference type="EMBL" id="CP011144">
    <property type="protein sequence ID" value="AKC86933.1"/>
    <property type="molecule type" value="Genomic_DNA"/>
</dbReference>
<dbReference type="GO" id="GO:0016746">
    <property type="term" value="F:acyltransferase activity"/>
    <property type="evidence" value="ECO:0007669"/>
    <property type="project" value="InterPro"/>
</dbReference>
<feature type="domain" description="Beta-ketoacyl synthase-like N-terminal" evidence="1">
    <location>
        <begin position="36"/>
        <end position="180"/>
    </location>
</feature>
<dbReference type="InterPro" id="IPR014030">
    <property type="entry name" value="Ketoacyl_synth_N"/>
</dbReference>
<dbReference type="Pfam" id="PF13723">
    <property type="entry name" value="Ketoacyl-synt_2"/>
    <property type="match status" value="1"/>
</dbReference>
<keyword evidence="3" id="KW-1185">Reference proteome</keyword>
<gene>
    <name evidence="2" type="ORF">WQ53_09390</name>
</gene>
<proteinExistence type="predicted"/>